<name>A0AAE0KMW5_9PEZI</name>
<organism evidence="7 8">
    <name type="scientific">Lasiosphaeria ovina</name>
    <dbReference type="NCBI Taxonomy" id="92902"/>
    <lineage>
        <taxon>Eukaryota</taxon>
        <taxon>Fungi</taxon>
        <taxon>Dikarya</taxon>
        <taxon>Ascomycota</taxon>
        <taxon>Pezizomycotina</taxon>
        <taxon>Sordariomycetes</taxon>
        <taxon>Sordariomycetidae</taxon>
        <taxon>Sordariales</taxon>
        <taxon>Lasiosphaeriaceae</taxon>
        <taxon>Lasiosphaeria</taxon>
    </lineage>
</organism>
<keyword evidence="6" id="KW-0732">Signal</keyword>
<reference evidence="7" key="1">
    <citation type="journal article" date="2023" name="Mol. Phylogenet. Evol.">
        <title>Genome-scale phylogeny and comparative genomics of the fungal order Sordariales.</title>
        <authorList>
            <person name="Hensen N."/>
            <person name="Bonometti L."/>
            <person name="Westerberg I."/>
            <person name="Brannstrom I.O."/>
            <person name="Guillou S."/>
            <person name="Cros-Aarteil S."/>
            <person name="Calhoun S."/>
            <person name="Haridas S."/>
            <person name="Kuo A."/>
            <person name="Mondo S."/>
            <person name="Pangilinan J."/>
            <person name="Riley R."/>
            <person name="LaButti K."/>
            <person name="Andreopoulos B."/>
            <person name="Lipzen A."/>
            <person name="Chen C."/>
            <person name="Yan M."/>
            <person name="Daum C."/>
            <person name="Ng V."/>
            <person name="Clum A."/>
            <person name="Steindorff A."/>
            <person name="Ohm R.A."/>
            <person name="Martin F."/>
            <person name="Silar P."/>
            <person name="Natvig D.O."/>
            <person name="Lalanne C."/>
            <person name="Gautier V."/>
            <person name="Ament-Velasquez S.L."/>
            <person name="Kruys A."/>
            <person name="Hutchinson M.I."/>
            <person name="Powell A.J."/>
            <person name="Barry K."/>
            <person name="Miller A.N."/>
            <person name="Grigoriev I.V."/>
            <person name="Debuchy R."/>
            <person name="Gladieux P."/>
            <person name="Hiltunen Thoren M."/>
            <person name="Johannesson H."/>
        </authorList>
    </citation>
    <scope>NUCLEOTIDE SEQUENCE</scope>
    <source>
        <strain evidence="7">CBS 958.72</strain>
    </source>
</reference>
<sequence length="507" mass="56871">MAQKSRRPSPFTHPILFLFYLLQSLADRLLSPVPPNGRLHRPKVAIIGAGITGVSSAAHCVGHGFDVVMFEAGPEKNLGGIWSRVNNTSSLQIHSMMYRFHPSVKWDEAYPNRQRIVEQVRDLWERYGLRSKTKFNTRVDKVYQDDRGRWIVNNTANGHFEGVIAAIGTCGEPKMPQLPGMADYKGPVYHSSDLTGKPAKGKTMAVIGGGASAVEALEFAARAGASKVKILARSDKWIIPRNALCNVLLSLNVFGQETALSWIPEALLRRLFYRDLADLAPADKGIFTDTPMVNSDVMAKLRSGEAEWIKCEIERFTAKGVLVRRRGKDGKDEEIAADMVVMATGFARPQLSFLPETCFEAPYAPPNWYLQTFPPRHPSVSCINCTYRSAIGTVGNWHVGIYTRLLLMFLVDPLTRPSPFWMRRWIDMTRLLKRSSPVGAFDFFTYLELVWWFVFCVAFNPFRWKWALFVFLGIGYALPARVVEAEDKMCSEVGINGHADADVGLGF</sequence>
<dbReference type="GO" id="GO:0050661">
    <property type="term" value="F:NADP binding"/>
    <property type="evidence" value="ECO:0007669"/>
    <property type="project" value="InterPro"/>
</dbReference>
<feature type="transmembrane region" description="Helical" evidence="5">
    <location>
        <begin position="466"/>
        <end position="483"/>
    </location>
</feature>
<evidence type="ECO:0000313" key="8">
    <source>
        <dbReference type="Proteomes" id="UP001287356"/>
    </source>
</evidence>
<keyword evidence="2" id="KW-0285">Flavoprotein</keyword>
<keyword evidence="3" id="KW-0274">FAD</keyword>
<protein>
    <recommendedName>
        <fullName evidence="9">Monooxygenase</fullName>
    </recommendedName>
</protein>
<dbReference type="InterPro" id="IPR036188">
    <property type="entry name" value="FAD/NAD-bd_sf"/>
</dbReference>
<dbReference type="PRINTS" id="PR00469">
    <property type="entry name" value="PNDRDTASEII"/>
</dbReference>
<feature type="signal peptide" evidence="6">
    <location>
        <begin position="1"/>
        <end position="26"/>
    </location>
</feature>
<keyword evidence="8" id="KW-1185">Reference proteome</keyword>
<evidence type="ECO:0000256" key="3">
    <source>
        <dbReference type="ARBA" id="ARBA00022827"/>
    </source>
</evidence>
<dbReference type="Pfam" id="PF00743">
    <property type="entry name" value="FMO-like"/>
    <property type="match status" value="1"/>
</dbReference>
<dbReference type="AlphaFoldDB" id="A0AAE0KMW5"/>
<feature type="chain" id="PRO_5041937421" description="Monooxygenase" evidence="6">
    <location>
        <begin position="27"/>
        <end position="507"/>
    </location>
</feature>
<proteinExistence type="inferred from homology"/>
<dbReference type="Proteomes" id="UP001287356">
    <property type="component" value="Unassembled WGS sequence"/>
</dbReference>
<evidence type="ECO:0008006" key="9">
    <source>
        <dbReference type="Google" id="ProtNLM"/>
    </source>
</evidence>
<feature type="transmembrane region" description="Helical" evidence="5">
    <location>
        <begin position="436"/>
        <end position="460"/>
    </location>
</feature>
<evidence type="ECO:0000256" key="1">
    <source>
        <dbReference type="ARBA" id="ARBA00009183"/>
    </source>
</evidence>
<comment type="similarity">
    <text evidence="1">Belongs to the FMO family.</text>
</comment>
<evidence type="ECO:0000313" key="7">
    <source>
        <dbReference type="EMBL" id="KAK3379132.1"/>
    </source>
</evidence>
<reference evidence="7" key="2">
    <citation type="submission" date="2023-06" db="EMBL/GenBank/DDBJ databases">
        <authorList>
            <consortium name="Lawrence Berkeley National Laboratory"/>
            <person name="Haridas S."/>
            <person name="Hensen N."/>
            <person name="Bonometti L."/>
            <person name="Westerberg I."/>
            <person name="Brannstrom I.O."/>
            <person name="Guillou S."/>
            <person name="Cros-Aarteil S."/>
            <person name="Calhoun S."/>
            <person name="Kuo A."/>
            <person name="Mondo S."/>
            <person name="Pangilinan J."/>
            <person name="Riley R."/>
            <person name="Labutti K."/>
            <person name="Andreopoulos B."/>
            <person name="Lipzen A."/>
            <person name="Chen C."/>
            <person name="Yanf M."/>
            <person name="Daum C."/>
            <person name="Ng V."/>
            <person name="Clum A."/>
            <person name="Steindorff A."/>
            <person name="Ohm R."/>
            <person name="Martin F."/>
            <person name="Silar P."/>
            <person name="Natvig D."/>
            <person name="Lalanne C."/>
            <person name="Gautier V."/>
            <person name="Ament-Velasquez S.L."/>
            <person name="Kruys A."/>
            <person name="Hutchinson M.I."/>
            <person name="Powell A.J."/>
            <person name="Barry K."/>
            <person name="Miller A.N."/>
            <person name="Grigoriev I.V."/>
            <person name="Debuchy R."/>
            <person name="Gladieux P."/>
            <person name="Thoren M.H."/>
            <person name="Johannesson H."/>
        </authorList>
    </citation>
    <scope>NUCLEOTIDE SEQUENCE</scope>
    <source>
        <strain evidence="7">CBS 958.72</strain>
    </source>
</reference>
<dbReference type="GO" id="GO:0050660">
    <property type="term" value="F:flavin adenine dinucleotide binding"/>
    <property type="evidence" value="ECO:0007669"/>
    <property type="project" value="InterPro"/>
</dbReference>
<dbReference type="EMBL" id="JAULSN010000002">
    <property type="protein sequence ID" value="KAK3379132.1"/>
    <property type="molecule type" value="Genomic_DNA"/>
</dbReference>
<evidence type="ECO:0000256" key="4">
    <source>
        <dbReference type="ARBA" id="ARBA00023002"/>
    </source>
</evidence>
<gene>
    <name evidence="7" type="ORF">B0T24DRAFT_610771</name>
</gene>
<evidence type="ECO:0000256" key="2">
    <source>
        <dbReference type="ARBA" id="ARBA00022630"/>
    </source>
</evidence>
<dbReference type="PANTHER" id="PTHR23023">
    <property type="entry name" value="DIMETHYLANILINE MONOOXYGENASE"/>
    <property type="match status" value="1"/>
</dbReference>
<dbReference type="InterPro" id="IPR020946">
    <property type="entry name" value="Flavin_mOase-like"/>
</dbReference>
<evidence type="ECO:0000256" key="6">
    <source>
        <dbReference type="SAM" id="SignalP"/>
    </source>
</evidence>
<evidence type="ECO:0000256" key="5">
    <source>
        <dbReference type="SAM" id="Phobius"/>
    </source>
</evidence>
<accession>A0AAE0KMW5</accession>
<keyword evidence="5" id="KW-1133">Transmembrane helix</keyword>
<comment type="caution">
    <text evidence="7">The sequence shown here is derived from an EMBL/GenBank/DDBJ whole genome shotgun (WGS) entry which is preliminary data.</text>
</comment>
<dbReference type="InterPro" id="IPR050346">
    <property type="entry name" value="FMO-like"/>
</dbReference>
<dbReference type="Gene3D" id="3.50.50.60">
    <property type="entry name" value="FAD/NAD(P)-binding domain"/>
    <property type="match status" value="1"/>
</dbReference>
<dbReference type="SUPFAM" id="SSF51905">
    <property type="entry name" value="FAD/NAD(P)-binding domain"/>
    <property type="match status" value="1"/>
</dbReference>
<keyword evidence="4" id="KW-0560">Oxidoreductase</keyword>
<dbReference type="GO" id="GO:0004499">
    <property type="term" value="F:N,N-dimethylaniline monooxygenase activity"/>
    <property type="evidence" value="ECO:0007669"/>
    <property type="project" value="InterPro"/>
</dbReference>
<keyword evidence="5" id="KW-0812">Transmembrane</keyword>
<keyword evidence="5" id="KW-0472">Membrane</keyword>